<dbReference type="PANTHER" id="PTHR24092">
    <property type="entry name" value="PROBABLE PHOSPHOLIPID-TRANSPORTING ATPASE"/>
    <property type="match status" value="1"/>
</dbReference>
<dbReference type="GO" id="GO:0140326">
    <property type="term" value="F:ATPase-coupled intramembrane lipid transporter activity"/>
    <property type="evidence" value="ECO:0007669"/>
    <property type="project" value="TreeGrafter"/>
</dbReference>
<name>A0A0A9WCR6_LYGHE</name>
<dbReference type="InterPro" id="IPR023214">
    <property type="entry name" value="HAD_sf"/>
</dbReference>
<dbReference type="GO" id="GO:0006890">
    <property type="term" value="P:retrograde vesicle-mediated transport, Golgi to endoplasmic reticulum"/>
    <property type="evidence" value="ECO:0007669"/>
    <property type="project" value="TreeGrafter"/>
</dbReference>
<dbReference type="GO" id="GO:0016887">
    <property type="term" value="F:ATP hydrolysis activity"/>
    <property type="evidence" value="ECO:0007669"/>
    <property type="project" value="InterPro"/>
</dbReference>
<evidence type="ECO:0000256" key="3">
    <source>
        <dbReference type="ARBA" id="ARBA00022723"/>
    </source>
</evidence>
<dbReference type="NCBIfam" id="TIGR01494">
    <property type="entry name" value="ATPase_P-type"/>
    <property type="match status" value="1"/>
</dbReference>
<reference evidence="9" key="2">
    <citation type="submission" date="2014-07" db="EMBL/GenBank/DDBJ databases">
        <authorList>
            <person name="Hull J."/>
        </authorList>
    </citation>
    <scope>NUCLEOTIDE SEQUENCE</scope>
</reference>
<evidence type="ECO:0000256" key="6">
    <source>
        <dbReference type="ARBA" id="ARBA00023136"/>
    </source>
</evidence>
<dbReference type="InterPro" id="IPR036412">
    <property type="entry name" value="HAD-like_sf"/>
</dbReference>
<dbReference type="Pfam" id="PF16212">
    <property type="entry name" value="PhoLip_ATPase_C"/>
    <property type="match status" value="1"/>
</dbReference>
<organism evidence="9">
    <name type="scientific">Lygus hesperus</name>
    <name type="common">Western plant bug</name>
    <dbReference type="NCBI Taxonomy" id="30085"/>
    <lineage>
        <taxon>Eukaryota</taxon>
        <taxon>Metazoa</taxon>
        <taxon>Ecdysozoa</taxon>
        <taxon>Arthropoda</taxon>
        <taxon>Hexapoda</taxon>
        <taxon>Insecta</taxon>
        <taxon>Pterygota</taxon>
        <taxon>Neoptera</taxon>
        <taxon>Paraneoptera</taxon>
        <taxon>Hemiptera</taxon>
        <taxon>Heteroptera</taxon>
        <taxon>Panheteroptera</taxon>
        <taxon>Cimicomorpha</taxon>
        <taxon>Miridae</taxon>
        <taxon>Mirini</taxon>
        <taxon>Lygus</taxon>
    </lineage>
</organism>
<reference evidence="10" key="3">
    <citation type="journal article" date="2016" name="Gigascience">
        <title>De novo construction of an expanded transcriptome assembly for the western tarnished plant bug, Lygus hesperus.</title>
        <authorList>
            <person name="Tassone E.E."/>
            <person name="Geib S.M."/>
            <person name="Hall B."/>
            <person name="Fabrick J.A."/>
            <person name="Brent C.S."/>
            <person name="Hull J.J."/>
        </authorList>
    </citation>
    <scope>NUCLEOTIDE SEQUENCE</scope>
</reference>
<dbReference type="GO" id="GO:0006897">
    <property type="term" value="P:endocytosis"/>
    <property type="evidence" value="ECO:0007669"/>
    <property type="project" value="TreeGrafter"/>
</dbReference>
<evidence type="ECO:0000259" key="8">
    <source>
        <dbReference type="Pfam" id="PF16212"/>
    </source>
</evidence>
<dbReference type="GO" id="GO:0005524">
    <property type="term" value="F:ATP binding"/>
    <property type="evidence" value="ECO:0007669"/>
    <property type="project" value="InterPro"/>
</dbReference>
<evidence type="ECO:0000313" key="10">
    <source>
        <dbReference type="EMBL" id="JAQ02241.1"/>
    </source>
</evidence>
<feature type="transmembrane region" description="Helical" evidence="7">
    <location>
        <begin position="250"/>
        <end position="272"/>
    </location>
</feature>
<dbReference type="SUPFAM" id="SSF56784">
    <property type="entry name" value="HAD-like"/>
    <property type="match status" value="1"/>
</dbReference>
<evidence type="ECO:0000256" key="4">
    <source>
        <dbReference type="ARBA" id="ARBA00022842"/>
    </source>
</evidence>
<keyword evidence="6 7" id="KW-0472">Membrane</keyword>
<dbReference type="InterPro" id="IPR032630">
    <property type="entry name" value="P_typ_ATPase_c"/>
</dbReference>
<dbReference type="SUPFAM" id="SSF81665">
    <property type="entry name" value="Calcium ATPase, transmembrane domain M"/>
    <property type="match status" value="1"/>
</dbReference>
<feature type="transmembrane region" description="Helical" evidence="7">
    <location>
        <begin position="279"/>
        <end position="299"/>
    </location>
</feature>
<evidence type="ECO:0000313" key="9">
    <source>
        <dbReference type="EMBL" id="JAG05171.1"/>
    </source>
</evidence>
<feature type="transmembrane region" description="Helical" evidence="7">
    <location>
        <begin position="168"/>
        <end position="193"/>
    </location>
</feature>
<dbReference type="Gene3D" id="3.40.50.1000">
    <property type="entry name" value="HAD superfamily/HAD-like"/>
    <property type="match status" value="1"/>
</dbReference>
<dbReference type="AlphaFoldDB" id="A0A0A9WCR6"/>
<dbReference type="GO" id="GO:0046872">
    <property type="term" value="F:metal ion binding"/>
    <property type="evidence" value="ECO:0007669"/>
    <property type="project" value="UniProtKB-KW"/>
</dbReference>
<feature type="domain" description="P-type ATPase C-terminal" evidence="8">
    <location>
        <begin position="138"/>
        <end position="304"/>
    </location>
</feature>
<keyword evidence="3" id="KW-0479">Metal-binding</keyword>
<gene>
    <name evidence="9" type="primary">Atp9b</name>
    <name evidence="10" type="synonym">Atp9b_2</name>
    <name evidence="9" type="ORF">CM83_8768</name>
    <name evidence="10" type="ORF">g.35667</name>
</gene>
<evidence type="ECO:0000256" key="7">
    <source>
        <dbReference type="SAM" id="Phobius"/>
    </source>
</evidence>
<dbReference type="GO" id="GO:0045332">
    <property type="term" value="P:phospholipid translocation"/>
    <property type="evidence" value="ECO:0007669"/>
    <property type="project" value="TreeGrafter"/>
</dbReference>
<dbReference type="EMBL" id="GBHO01038433">
    <property type="protein sequence ID" value="JAG05171.1"/>
    <property type="molecule type" value="Transcribed_RNA"/>
</dbReference>
<sequence length="306" mass="34474">MLTGDKAETATCIGISARLIDRNQTIFTLRCTTAEQAAETLQQVVRLASNVCVLIDGETLQIYLRTCPTLFARVLTRIPCVLCCRCTPTQKSAVVTLMRNYTQLSTLAIGDGGNDVAMIQAANVGVGIIGREGKQASCAADFSITTFSHLVRLLLWHGRNSYRRNAMLTLLILHRGIFITVMQLTFSLLYYFVTISLNIGWLVVGYSSFYTSLPIFMQVFDEDIDERTALMFPELYTEELQDNVLHDRVFLEWCVLAIYQGASIMLTTFMVFERSFLDFSILTYTAMLCATLCNTMYYINHLTVLL</sequence>
<keyword evidence="5 7" id="KW-1133">Transmembrane helix</keyword>
<dbReference type="PANTHER" id="PTHR24092:SF5">
    <property type="entry name" value="PHOSPHOLIPID-TRANSPORTING ATPASE"/>
    <property type="match status" value="1"/>
</dbReference>
<dbReference type="InterPro" id="IPR023298">
    <property type="entry name" value="ATPase_P-typ_TM_dom_sf"/>
</dbReference>
<dbReference type="GO" id="GO:0005886">
    <property type="term" value="C:plasma membrane"/>
    <property type="evidence" value="ECO:0007669"/>
    <property type="project" value="TreeGrafter"/>
</dbReference>
<dbReference type="EMBL" id="GDHC01016388">
    <property type="protein sequence ID" value="JAQ02241.1"/>
    <property type="molecule type" value="Transcribed_RNA"/>
</dbReference>
<comment type="subcellular location">
    <subcellularLocation>
        <location evidence="1">Membrane</location>
        <topology evidence="1">Multi-pass membrane protein</topology>
    </subcellularLocation>
</comment>
<dbReference type="InterPro" id="IPR001757">
    <property type="entry name" value="P_typ_ATPase"/>
</dbReference>
<reference evidence="9" key="1">
    <citation type="journal article" date="2014" name="PLoS ONE">
        <title>Transcriptome-Based Identification of ABC Transporters in the Western Tarnished Plant Bug Lygus hesperus.</title>
        <authorList>
            <person name="Hull J.J."/>
            <person name="Chaney K."/>
            <person name="Geib S.M."/>
            <person name="Fabrick J.A."/>
            <person name="Brent C.S."/>
            <person name="Walsh D."/>
            <person name="Lavine L.C."/>
        </authorList>
    </citation>
    <scope>NUCLEOTIDE SEQUENCE</scope>
</reference>
<evidence type="ECO:0000256" key="2">
    <source>
        <dbReference type="ARBA" id="ARBA00022692"/>
    </source>
</evidence>
<keyword evidence="4" id="KW-0460">Magnesium</keyword>
<proteinExistence type="predicted"/>
<evidence type="ECO:0000256" key="1">
    <source>
        <dbReference type="ARBA" id="ARBA00004141"/>
    </source>
</evidence>
<accession>A0A0A9WCR6</accession>
<keyword evidence="2 7" id="KW-0812">Transmembrane</keyword>
<evidence type="ECO:0000256" key="5">
    <source>
        <dbReference type="ARBA" id="ARBA00022989"/>
    </source>
</evidence>
<protein>
    <submittedName>
        <fullName evidence="9">Putative phospholipid-transporting ATPase IIB</fullName>
    </submittedName>
</protein>
<dbReference type="GO" id="GO:0005768">
    <property type="term" value="C:endosome"/>
    <property type="evidence" value="ECO:0007669"/>
    <property type="project" value="TreeGrafter"/>
</dbReference>
<dbReference type="GO" id="GO:0005802">
    <property type="term" value="C:trans-Golgi network"/>
    <property type="evidence" value="ECO:0007669"/>
    <property type="project" value="TreeGrafter"/>
</dbReference>